<dbReference type="PATRIC" id="fig|68223.7.peg.7057"/>
<comment type="caution">
    <text evidence="1">The sequence shown here is derived from an EMBL/GenBank/DDBJ whole genome shotgun (WGS) entry which is preliminary data.</text>
</comment>
<keyword evidence="2" id="KW-1185">Reference proteome</keyword>
<name>A0A0F4I1Q2_9ACTN</name>
<feature type="non-terminal residue" evidence="1">
    <location>
        <position position="92"/>
    </location>
</feature>
<dbReference type="AlphaFoldDB" id="A0A0F4I1Q2"/>
<protein>
    <submittedName>
        <fullName evidence="1">Uncharacterized protein</fullName>
    </submittedName>
</protein>
<gene>
    <name evidence="1" type="ORF">VR44_40680</name>
</gene>
<dbReference type="EMBL" id="JZWV01001818">
    <property type="protein sequence ID" value="KJY15920.1"/>
    <property type="molecule type" value="Genomic_DNA"/>
</dbReference>
<dbReference type="Proteomes" id="UP000033551">
    <property type="component" value="Unassembled WGS sequence"/>
</dbReference>
<organism evidence="1 2">
    <name type="scientific">Streptomyces katrae</name>
    <dbReference type="NCBI Taxonomy" id="68223"/>
    <lineage>
        <taxon>Bacteria</taxon>
        <taxon>Bacillati</taxon>
        <taxon>Actinomycetota</taxon>
        <taxon>Actinomycetes</taxon>
        <taxon>Kitasatosporales</taxon>
        <taxon>Streptomycetaceae</taxon>
        <taxon>Streptomyces</taxon>
    </lineage>
</organism>
<evidence type="ECO:0000313" key="1">
    <source>
        <dbReference type="EMBL" id="KJY15920.1"/>
    </source>
</evidence>
<accession>A0A0F4I1Q2</accession>
<sequence length="92" mass="9277">MDGKTLNGWNAAAQLPVLCQDVAAASLRCGEVGPLPPADRPTDNVTTAINGYAVACYAAKLASEQALIYASARGDDTTALAAAGTRAQAALD</sequence>
<reference evidence="1 2" key="1">
    <citation type="submission" date="2015-02" db="EMBL/GenBank/DDBJ databases">
        <authorList>
            <person name="Ju K.-S."/>
            <person name="Doroghazi J.R."/>
            <person name="Metcalf W."/>
        </authorList>
    </citation>
    <scope>NUCLEOTIDE SEQUENCE [LARGE SCALE GENOMIC DNA]</scope>
    <source>
        <strain evidence="1 2">NRRL ISP-5550</strain>
    </source>
</reference>
<proteinExistence type="predicted"/>
<evidence type="ECO:0000313" key="2">
    <source>
        <dbReference type="Proteomes" id="UP000033551"/>
    </source>
</evidence>